<dbReference type="Pfam" id="PF10502">
    <property type="entry name" value="Peptidase_S26"/>
    <property type="match status" value="1"/>
</dbReference>
<feature type="transmembrane region" description="Helical" evidence="5">
    <location>
        <begin position="12"/>
        <end position="34"/>
    </location>
</feature>
<dbReference type="CDD" id="cd06530">
    <property type="entry name" value="S26_SPase_I"/>
    <property type="match status" value="1"/>
</dbReference>
<dbReference type="InterPro" id="IPR036286">
    <property type="entry name" value="LexA/Signal_pep-like_sf"/>
</dbReference>
<keyword evidence="3 5" id="KW-1133">Transmembrane helix</keyword>
<dbReference type="AlphaFoldDB" id="A0A343TMS5"/>
<evidence type="ECO:0000256" key="4">
    <source>
        <dbReference type="ARBA" id="ARBA00023136"/>
    </source>
</evidence>
<dbReference type="GO" id="GO:0016020">
    <property type="term" value="C:membrane"/>
    <property type="evidence" value="ECO:0007669"/>
    <property type="project" value="UniProtKB-SubCell"/>
</dbReference>
<comment type="subcellular location">
    <subcellularLocation>
        <location evidence="1">Membrane</location>
    </subcellularLocation>
</comment>
<keyword evidence="7" id="KW-0378">Hydrolase</keyword>
<dbReference type="Proteomes" id="UP000263012">
    <property type="component" value="Chromosome"/>
</dbReference>
<evidence type="ECO:0000313" key="8">
    <source>
        <dbReference type="Proteomes" id="UP000263012"/>
    </source>
</evidence>
<keyword evidence="4 5" id="KW-0472">Membrane</keyword>
<evidence type="ECO:0000256" key="5">
    <source>
        <dbReference type="SAM" id="Phobius"/>
    </source>
</evidence>
<dbReference type="GO" id="GO:0004252">
    <property type="term" value="F:serine-type endopeptidase activity"/>
    <property type="evidence" value="ECO:0007669"/>
    <property type="project" value="InterPro"/>
</dbReference>
<dbReference type="SUPFAM" id="SSF51306">
    <property type="entry name" value="LexA/Signal peptidase"/>
    <property type="match status" value="1"/>
</dbReference>
<dbReference type="EMBL" id="CP025066">
    <property type="protein sequence ID" value="AUX10397.1"/>
    <property type="molecule type" value="Genomic_DNA"/>
</dbReference>
<evidence type="ECO:0000313" key="7">
    <source>
        <dbReference type="EMBL" id="AUX10397.1"/>
    </source>
</evidence>
<sequence>MFGGMGSSLGKLAEYALALVLLVLVVSLLVGHFLGQPMLLAYVETGSMEPTLQAGDGFVAIPSAIAGEVTVGDVVAFEAEQVHGGDLTTHRVVDARSGGYITQGDNNPFTDQGQGEPPVTDGQIKAVALQVNGEVVRIPHLGTGVMAMGAAIDRAERFLAGFFGTPRLGDQQLAYLLFGFGVLIYGVSLVTGGEGRRDRPGGRSRSRSREGVVDPRLLVIGFTILIMVAATAAMVLPAGTQSYGIVSTEGDSANPTIVPMGESDEMTFVRHNGGQLPVVSYMEPASDGVEVEPHVTHMSANETVNATITFHAPPETGYYMRSVTEYRYLLVLPAPVIQGLYVVHPWLPYLAVNALIGGLIAIPGLLLVGSGDLRLRSRDRDRRGGIVTRLLE</sequence>
<dbReference type="InterPro" id="IPR019533">
    <property type="entry name" value="Peptidase_S26"/>
</dbReference>
<feature type="transmembrane region" description="Helical" evidence="5">
    <location>
        <begin position="346"/>
        <end position="368"/>
    </location>
</feature>
<feature type="domain" description="Peptidase S26" evidence="6">
    <location>
        <begin position="14"/>
        <end position="86"/>
    </location>
</feature>
<organism evidence="7 8">
    <name type="scientific">Halalkaliarchaeum desulfuricum</name>
    <dbReference type="NCBI Taxonomy" id="2055893"/>
    <lineage>
        <taxon>Archaea</taxon>
        <taxon>Methanobacteriati</taxon>
        <taxon>Methanobacteriota</taxon>
        <taxon>Stenosarchaea group</taxon>
        <taxon>Halobacteria</taxon>
        <taxon>Halobacteriales</taxon>
        <taxon>Haloferacaceae</taxon>
        <taxon>Halalkaliarchaeum</taxon>
    </lineage>
</organism>
<evidence type="ECO:0000256" key="3">
    <source>
        <dbReference type="ARBA" id="ARBA00022989"/>
    </source>
</evidence>
<feature type="transmembrane region" description="Helical" evidence="5">
    <location>
        <begin position="216"/>
        <end position="236"/>
    </location>
</feature>
<dbReference type="EC" id="3.4.21.89" evidence="7"/>
<name>A0A343TMS5_9EURY</name>
<protein>
    <submittedName>
        <fullName evidence="7">Signal peptidase I</fullName>
        <ecNumber evidence="7">3.4.21.89</ecNumber>
    </submittedName>
</protein>
<keyword evidence="8" id="KW-1185">Reference proteome</keyword>
<feature type="transmembrane region" description="Helical" evidence="5">
    <location>
        <begin position="173"/>
        <end position="195"/>
    </location>
</feature>
<evidence type="ECO:0000256" key="2">
    <source>
        <dbReference type="ARBA" id="ARBA00022692"/>
    </source>
</evidence>
<accession>A0A343TMS5</accession>
<keyword evidence="2 5" id="KW-0812">Transmembrane</keyword>
<proteinExistence type="predicted"/>
<evidence type="ECO:0000259" key="6">
    <source>
        <dbReference type="Pfam" id="PF10502"/>
    </source>
</evidence>
<dbReference type="GO" id="GO:0006465">
    <property type="term" value="P:signal peptide processing"/>
    <property type="evidence" value="ECO:0007669"/>
    <property type="project" value="InterPro"/>
</dbReference>
<dbReference type="KEGG" id="hdf:AArcSl_2782"/>
<dbReference type="GO" id="GO:0009003">
    <property type="term" value="F:signal peptidase activity"/>
    <property type="evidence" value="ECO:0007669"/>
    <property type="project" value="UniProtKB-EC"/>
</dbReference>
<dbReference type="NCBIfam" id="TIGR02228">
    <property type="entry name" value="sigpep_I_arch"/>
    <property type="match status" value="1"/>
</dbReference>
<evidence type="ECO:0000256" key="1">
    <source>
        <dbReference type="ARBA" id="ARBA00004370"/>
    </source>
</evidence>
<gene>
    <name evidence="7" type="ORF">AArcSl_2782</name>
</gene>
<reference evidence="8" key="1">
    <citation type="submission" date="2017-11" db="EMBL/GenBank/DDBJ databases">
        <title>Phenotypic and genomic properties of facultatively anaerobic sulfur-reducing natronoarchaea from hypersaline soda lakes.</title>
        <authorList>
            <person name="Sorokin D.Y."/>
            <person name="Kublanov I.V."/>
            <person name="Roman P."/>
            <person name="Sinninghe Damste J.S."/>
            <person name="Golyshin P.N."/>
            <person name="Rojo D."/>
            <person name="Ciordia S."/>
            <person name="Mena M.D.C."/>
            <person name="Ferrer M."/>
            <person name="Messina E."/>
            <person name="Smedile F."/>
            <person name="La Spada G."/>
            <person name="La Cono V."/>
            <person name="Yakimov M.M."/>
        </authorList>
    </citation>
    <scope>NUCLEOTIDE SEQUENCE [LARGE SCALE GENOMIC DNA]</scope>
    <source>
        <strain evidence="8">AArc-Sl</strain>
    </source>
</reference>
<dbReference type="InterPro" id="IPR001733">
    <property type="entry name" value="Peptidase_S26B"/>
</dbReference>